<reference evidence="3" key="1">
    <citation type="submission" date="2016-10" db="EMBL/GenBank/DDBJ databases">
        <authorList>
            <person name="Varghese N."/>
            <person name="Submissions S."/>
        </authorList>
    </citation>
    <scope>NUCLEOTIDE SEQUENCE [LARGE SCALE GENOMIC DNA]</scope>
    <source>
        <strain evidence="3">NLAE-zl-G277</strain>
    </source>
</reference>
<name>A0A1I0EHM8_9FIRM</name>
<keyword evidence="3" id="KW-1185">Reference proteome</keyword>
<dbReference type="AlphaFoldDB" id="A0A1I0EHM8"/>
<dbReference type="Proteomes" id="UP000198508">
    <property type="component" value="Unassembled WGS sequence"/>
</dbReference>
<keyword evidence="2" id="KW-0413">Isomerase</keyword>
<evidence type="ECO:0000259" key="1">
    <source>
        <dbReference type="Pfam" id="PF01261"/>
    </source>
</evidence>
<dbReference type="InterPro" id="IPR036237">
    <property type="entry name" value="Xyl_isomerase-like_sf"/>
</dbReference>
<dbReference type="EMBL" id="FOIM01000006">
    <property type="protein sequence ID" value="SET44899.1"/>
    <property type="molecule type" value="Genomic_DNA"/>
</dbReference>
<protein>
    <submittedName>
        <fullName evidence="2">Sugar phosphate isomerase/epimerase</fullName>
    </submittedName>
</protein>
<dbReference type="PANTHER" id="PTHR12110">
    <property type="entry name" value="HYDROXYPYRUVATE ISOMERASE"/>
    <property type="match status" value="1"/>
</dbReference>
<dbReference type="InterPro" id="IPR013022">
    <property type="entry name" value="Xyl_isomerase-like_TIM-brl"/>
</dbReference>
<organism evidence="2 3">
    <name type="scientific">Enterocloster lavalensis</name>
    <dbReference type="NCBI Taxonomy" id="460384"/>
    <lineage>
        <taxon>Bacteria</taxon>
        <taxon>Bacillati</taxon>
        <taxon>Bacillota</taxon>
        <taxon>Clostridia</taxon>
        <taxon>Lachnospirales</taxon>
        <taxon>Lachnospiraceae</taxon>
        <taxon>Enterocloster</taxon>
    </lineage>
</organism>
<gene>
    <name evidence="2" type="ORF">SAMN05216313_106150</name>
</gene>
<dbReference type="RefSeq" id="WP_092362234.1">
    <property type="nucleotide sequence ID" value="NZ_DAINWJ010000023.1"/>
</dbReference>
<dbReference type="SUPFAM" id="SSF51658">
    <property type="entry name" value="Xylose isomerase-like"/>
    <property type="match status" value="1"/>
</dbReference>
<dbReference type="InterPro" id="IPR050312">
    <property type="entry name" value="IolE/XylAMocC-like"/>
</dbReference>
<feature type="domain" description="Xylose isomerase-like TIM barrel" evidence="1">
    <location>
        <begin position="24"/>
        <end position="265"/>
    </location>
</feature>
<dbReference type="Pfam" id="PF01261">
    <property type="entry name" value="AP_endonuc_2"/>
    <property type="match status" value="1"/>
</dbReference>
<dbReference type="GeneID" id="93276648"/>
<proteinExistence type="predicted"/>
<dbReference type="GO" id="GO:0016853">
    <property type="term" value="F:isomerase activity"/>
    <property type="evidence" value="ECO:0007669"/>
    <property type="project" value="UniProtKB-KW"/>
</dbReference>
<dbReference type="Gene3D" id="3.20.20.150">
    <property type="entry name" value="Divalent-metal-dependent TIM barrel enzymes"/>
    <property type="match status" value="1"/>
</dbReference>
<evidence type="ECO:0000313" key="2">
    <source>
        <dbReference type="EMBL" id="SET44899.1"/>
    </source>
</evidence>
<accession>A0A1I0EHM8</accession>
<sequence length="284" mass="31940">MKINAGMRCHDICPKMELEELFGQVKAAGVTQIQLAMSKSISNYDFTPGHYSAGFARHIRSLLEENGIHVAVLGCYINPVNPIESQRQSEVARFIEHLKYARVIGADMVGTETGRLDPDMAVTPETYTEEAYQLLLKSMREIVSAAEKLGVIVGVEGVFDHTLYSPARMKRFLEDIDSPNVEVILDAVNLIGPDSVSPESQRRAVEKAFAYYGDRIGALHMKDFVYENGIQQFRHVGEGDFCFEPLLKLVKQNKPHIAMLLENSSRERYHGDVEYLQSIFNRVG</sequence>
<dbReference type="STRING" id="460384.SAMN05216313_106150"/>
<evidence type="ECO:0000313" key="3">
    <source>
        <dbReference type="Proteomes" id="UP000198508"/>
    </source>
</evidence>